<dbReference type="Proteomes" id="UP000060345">
    <property type="component" value="Chromosome 1"/>
</dbReference>
<keyword evidence="4 9" id="KW-0547">Nucleotide-binding</keyword>
<dbReference type="GO" id="GO:0004595">
    <property type="term" value="F:pantetheine-phosphate adenylyltransferase activity"/>
    <property type="evidence" value="ECO:0007669"/>
    <property type="project" value="UniProtKB-UniRule"/>
</dbReference>
<evidence type="ECO:0000313" key="12">
    <source>
        <dbReference type="EMBL" id="QUB86995.1"/>
    </source>
</evidence>
<evidence type="ECO:0000256" key="8">
    <source>
        <dbReference type="ARBA" id="ARBA00029346"/>
    </source>
</evidence>
<comment type="pathway">
    <text evidence="9">Cofactor biosynthesis; coenzyme A biosynthesis; CoA from (R)-pantothenate: step 4/5.</text>
</comment>
<dbReference type="STRING" id="1236517.ADJ77_06090"/>
<dbReference type="GO" id="GO:0005524">
    <property type="term" value="F:ATP binding"/>
    <property type="evidence" value="ECO:0007669"/>
    <property type="project" value="UniProtKB-KW"/>
</dbReference>
<dbReference type="eggNOG" id="COG0669">
    <property type="taxonomic scope" value="Bacteria"/>
</dbReference>
<dbReference type="Pfam" id="PF01467">
    <property type="entry name" value="CTP_transf_like"/>
    <property type="match status" value="1"/>
</dbReference>
<evidence type="ECO:0000256" key="6">
    <source>
        <dbReference type="ARBA" id="ARBA00022842"/>
    </source>
</evidence>
<evidence type="ECO:0000259" key="10">
    <source>
        <dbReference type="Pfam" id="PF01467"/>
    </source>
</evidence>
<comment type="function">
    <text evidence="9">Reversibly transfers an adenylyl group from ATP to 4'-phosphopantetheine, yielding dephospho-CoA (dPCoA) and pyrophosphate.</text>
</comment>
<evidence type="ECO:0000256" key="5">
    <source>
        <dbReference type="ARBA" id="ARBA00022840"/>
    </source>
</evidence>
<dbReference type="HAMAP" id="MF_00151">
    <property type="entry name" value="PPAT_bact"/>
    <property type="match status" value="1"/>
</dbReference>
<feature type="domain" description="Cytidyltransferase-like" evidence="10">
    <location>
        <begin position="5"/>
        <end position="132"/>
    </location>
</feature>
<feature type="binding site" evidence="9">
    <location>
        <begin position="122"/>
        <end position="128"/>
    </location>
    <ligand>
        <name>ATP</name>
        <dbReference type="ChEBI" id="CHEBI:30616"/>
    </ligand>
</feature>
<dbReference type="EMBL" id="CP012074">
    <property type="protein sequence ID" value="AKU69365.1"/>
    <property type="molecule type" value="Genomic_DNA"/>
</dbReference>
<keyword evidence="14" id="KW-1185">Reference proteome</keyword>
<feature type="binding site" evidence="9">
    <location>
        <position position="17"/>
    </location>
    <ligand>
        <name>ATP</name>
        <dbReference type="ChEBI" id="CHEBI:30616"/>
    </ligand>
</feature>
<dbReference type="AlphaFoldDB" id="A0A0K1NK03"/>
<evidence type="ECO:0000313" key="14">
    <source>
        <dbReference type="Proteomes" id="UP000682005"/>
    </source>
</evidence>
<dbReference type="PANTHER" id="PTHR21342:SF1">
    <property type="entry name" value="PHOSPHOPANTETHEINE ADENYLYLTRANSFERASE"/>
    <property type="match status" value="1"/>
</dbReference>
<feature type="binding site" evidence="9">
    <location>
        <position position="98"/>
    </location>
    <ligand>
        <name>ATP</name>
        <dbReference type="ChEBI" id="CHEBI:30616"/>
    </ligand>
</feature>
<organism evidence="11 13">
    <name type="scientific">Prevotella fusca JCM 17724</name>
    <dbReference type="NCBI Taxonomy" id="1236517"/>
    <lineage>
        <taxon>Bacteria</taxon>
        <taxon>Pseudomonadati</taxon>
        <taxon>Bacteroidota</taxon>
        <taxon>Bacteroidia</taxon>
        <taxon>Bacteroidales</taxon>
        <taxon>Prevotellaceae</taxon>
        <taxon>Prevotella</taxon>
    </lineage>
</organism>
<dbReference type="EMBL" id="CP072370">
    <property type="protein sequence ID" value="QUB86995.1"/>
    <property type="molecule type" value="Genomic_DNA"/>
</dbReference>
<gene>
    <name evidence="9 12" type="primary">coaD</name>
    <name evidence="11" type="ORF">ADJ77_06090</name>
    <name evidence="12" type="ORF">J5A51_05800</name>
</gene>
<protein>
    <recommendedName>
        <fullName evidence="9">Phosphopantetheine adenylyltransferase</fullName>
        <ecNumber evidence="9">2.7.7.3</ecNumber>
    </recommendedName>
    <alternativeName>
        <fullName evidence="9">Dephospho-CoA pyrophosphorylase</fullName>
    </alternativeName>
    <alternativeName>
        <fullName evidence="9">Pantetheine-phosphate adenylyltransferase</fullName>
        <shortName evidence="9">PPAT</shortName>
    </alternativeName>
</protein>
<feature type="binding site" evidence="9">
    <location>
        <position position="41"/>
    </location>
    <ligand>
        <name>substrate</name>
    </ligand>
</feature>
<evidence type="ECO:0000256" key="3">
    <source>
        <dbReference type="ARBA" id="ARBA00022695"/>
    </source>
</evidence>
<dbReference type="RefSeq" id="WP_025077696.1">
    <property type="nucleotide sequence ID" value="NZ_BAKO01000003.1"/>
</dbReference>
<dbReference type="NCBIfam" id="TIGR01510">
    <property type="entry name" value="coaD_prev_kdtB"/>
    <property type="match status" value="1"/>
</dbReference>
<feature type="binding site" evidence="9">
    <location>
        <position position="73"/>
    </location>
    <ligand>
        <name>substrate</name>
    </ligand>
</feature>
<comment type="cofactor">
    <cofactor evidence="9">
        <name>Mg(2+)</name>
        <dbReference type="ChEBI" id="CHEBI:18420"/>
    </cofactor>
</comment>
<dbReference type="KEGG" id="pfus:ADJ77_06090"/>
<proteinExistence type="inferred from homology"/>
<keyword evidence="1 9" id="KW-0963">Cytoplasm</keyword>
<feature type="binding site" evidence="9">
    <location>
        <begin position="88"/>
        <end position="90"/>
    </location>
    <ligand>
        <name>ATP</name>
        <dbReference type="ChEBI" id="CHEBI:30616"/>
    </ligand>
</feature>
<dbReference type="PRINTS" id="PR01020">
    <property type="entry name" value="LPSBIOSNTHSS"/>
</dbReference>
<dbReference type="UniPathway" id="UPA00241">
    <property type="reaction ID" value="UER00355"/>
</dbReference>
<dbReference type="EC" id="2.7.7.3" evidence="9"/>
<dbReference type="Gene3D" id="3.40.50.620">
    <property type="entry name" value="HUPs"/>
    <property type="match status" value="1"/>
</dbReference>
<evidence type="ECO:0000313" key="13">
    <source>
        <dbReference type="Proteomes" id="UP000060345"/>
    </source>
</evidence>
<evidence type="ECO:0000256" key="2">
    <source>
        <dbReference type="ARBA" id="ARBA00022679"/>
    </source>
</evidence>
<dbReference type="PANTHER" id="PTHR21342">
    <property type="entry name" value="PHOSPHOPANTETHEINE ADENYLYLTRANSFERASE"/>
    <property type="match status" value="1"/>
</dbReference>
<comment type="catalytic activity">
    <reaction evidence="8 9">
        <text>(R)-4'-phosphopantetheine + ATP + H(+) = 3'-dephospho-CoA + diphosphate</text>
        <dbReference type="Rhea" id="RHEA:19801"/>
        <dbReference type="ChEBI" id="CHEBI:15378"/>
        <dbReference type="ChEBI" id="CHEBI:30616"/>
        <dbReference type="ChEBI" id="CHEBI:33019"/>
        <dbReference type="ChEBI" id="CHEBI:57328"/>
        <dbReference type="ChEBI" id="CHEBI:61723"/>
        <dbReference type="EC" id="2.7.7.3"/>
    </reaction>
</comment>
<dbReference type="SUPFAM" id="SSF52374">
    <property type="entry name" value="Nucleotidylyl transferase"/>
    <property type="match status" value="1"/>
</dbReference>
<evidence type="ECO:0000256" key="4">
    <source>
        <dbReference type="ARBA" id="ARBA00022741"/>
    </source>
</evidence>
<dbReference type="GO" id="GO:0015937">
    <property type="term" value="P:coenzyme A biosynthetic process"/>
    <property type="evidence" value="ECO:0007669"/>
    <property type="project" value="UniProtKB-UniRule"/>
</dbReference>
<keyword evidence="3 9" id="KW-0548">Nucleotidyltransferase</keyword>
<keyword evidence="2 9" id="KW-0808">Transferase</keyword>
<reference evidence="11 13" key="1">
    <citation type="submission" date="2015-07" db="EMBL/GenBank/DDBJ databases">
        <authorList>
            <person name="Noorani M."/>
        </authorList>
    </citation>
    <scope>NUCLEOTIDE SEQUENCE [LARGE SCALE GENOMIC DNA]</scope>
    <source>
        <strain evidence="11 13">W1435</strain>
    </source>
</reference>
<feature type="binding site" evidence="9">
    <location>
        <position position="9"/>
    </location>
    <ligand>
        <name>substrate</name>
    </ligand>
</feature>
<feature type="site" description="Transition state stabilizer" evidence="9">
    <location>
        <position position="17"/>
    </location>
</feature>
<comment type="subcellular location">
    <subcellularLocation>
        <location evidence="9">Cytoplasm</location>
    </subcellularLocation>
</comment>
<feature type="binding site" evidence="9">
    <location>
        <position position="87"/>
    </location>
    <ligand>
        <name>substrate</name>
    </ligand>
</feature>
<evidence type="ECO:0000256" key="7">
    <source>
        <dbReference type="ARBA" id="ARBA00022993"/>
    </source>
</evidence>
<accession>A0A0K1NK03</accession>
<sequence>MKTGIFVGSFDPFTIGHDSIVCRALPLFERIVIGVGVNERKKYMLDTEERTGRIAKLYADEPKIVVKAYSDLTTDFARREGAEYIIKGVRSVKDFEYEREQADINRRLSGVETILFYAEPQLESISSSVVRELKHFGRNVTEFLPKGY</sequence>
<comment type="similarity">
    <text evidence="9">Belongs to the bacterial CoaD family.</text>
</comment>
<keyword evidence="5 9" id="KW-0067">ATP-binding</keyword>
<dbReference type="InterPro" id="IPR001980">
    <property type="entry name" value="PPAT"/>
</dbReference>
<keyword evidence="6 9" id="KW-0460">Magnesium</keyword>
<comment type="subunit">
    <text evidence="9">Homohexamer.</text>
</comment>
<evidence type="ECO:0000256" key="9">
    <source>
        <dbReference type="HAMAP-Rule" id="MF_00151"/>
    </source>
</evidence>
<name>A0A0K1NK03_9BACT</name>
<dbReference type="GO" id="GO:0005737">
    <property type="term" value="C:cytoplasm"/>
    <property type="evidence" value="ECO:0007669"/>
    <property type="project" value="UniProtKB-SubCell"/>
</dbReference>
<dbReference type="NCBIfam" id="TIGR00125">
    <property type="entry name" value="cyt_tran_rel"/>
    <property type="match status" value="1"/>
</dbReference>
<reference evidence="12 14" key="2">
    <citation type="submission" date="2021-03" db="EMBL/GenBank/DDBJ databases">
        <title>Human Oral Microbial Genomes.</title>
        <authorList>
            <person name="Johnston C.D."/>
            <person name="Chen T."/>
            <person name="Dewhirst F.E."/>
        </authorList>
    </citation>
    <scope>NUCLEOTIDE SEQUENCE [LARGE SCALE GENOMIC DNA]</scope>
    <source>
        <strain evidence="12 14">W1435</strain>
    </source>
</reference>
<evidence type="ECO:0000313" key="11">
    <source>
        <dbReference type="EMBL" id="AKU69365.1"/>
    </source>
</evidence>
<evidence type="ECO:0000256" key="1">
    <source>
        <dbReference type="ARBA" id="ARBA00022490"/>
    </source>
</evidence>
<keyword evidence="7 9" id="KW-0173">Coenzyme A biosynthesis</keyword>
<feature type="binding site" evidence="9">
    <location>
        <begin position="9"/>
        <end position="10"/>
    </location>
    <ligand>
        <name>ATP</name>
        <dbReference type="ChEBI" id="CHEBI:30616"/>
    </ligand>
</feature>
<dbReference type="Proteomes" id="UP000682005">
    <property type="component" value="Chromosome 1"/>
</dbReference>
<dbReference type="InterPro" id="IPR014729">
    <property type="entry name" value="Rossmann-like_a/b/a_fold"/>
</dbReference>
<dbReference type="InterPro" id="IPR004821">
    <property type="entry name" value="Cyt_trans-like"/>
</dbReference>
<dbReference type="OrthoDB" id="9806661at2"/>